<proteinExistence type="predicted"/>
<name>A0AA88AJV5_FICCA</name>
<sequence length="83" mass="8739">MTLARMPLTNTAVDHLISSPGSRVKVKRLARRVSAAISSCGIQCFAFHSSACACELQPLLARHVAPASALSQPLLATHLCMGP</sequence>
<dbReference type="EMBL" id="BTGU01000051">
    <property type="protein sequence ID" value="GMN54452.1"/>
    <property type="molecule type" value="Genomic_DNA"/>
</dbReference>
<keyword evidence="2" id="KW-1185">Reference proteome</keyword>
<comment type="caution">
    <text evidence="1">The sequence shown here is derived from an EMBL/GenBank/DDBJ whole genome shotgun (WGS) entry which is preliminary data.</text>
</comment>
<dbReference type="Proteomes" id="UP001187192">
    <property type="component" value="Unassembled WGS sequence"/>
</dbReference>
<organism evidence="1 2">
    <name type="scientific">Ficus carica</name>
    <name type="common">Common fig</name>
    <dbReference type="NCBI Taxonomy" id="3494"/>
    <lineage>
        <taxon>Eukaryota</taxon>
        <taxon>Viridiplantae</taxon>
        <taxon>Streptophyta</taxon>
        <taxon>Embryophyta</taxon>
        <taxon>Tracheophyta</taxon>
        <taxon>Spermatophyta</taxon>
        <taxon>Magnoliopsida</taxon>
        <taxon>eudicotyledons</taxon>
        <taxon>Gunneridae</taxon>
        <taxon>Pentapetalae</taxon>
        <taxon>rosids</taxon>
        <taxon>fabids</taxon>
        <taxon>Rosales</taxon>
        <taxon>Moraceae</taxon>
        <taxon>Ficeae</taxon>
        <taxon>Ficus</taxon>
    </lineage>
</organism>
<accession>A0AA88AJV5</accession>
<evidence type="ECO:0000313" key="2">
    <source>
        <dbReference type="Proteomes" id="UP001187192"/>
    </source>
</evidence>
<protein>
    <submittedName>
        <fullName evidence="1">Uncharacterized protein</fullName>
    </submittedName>
</protein>
<reference evidence="1" key="1">
    <citation type="submission" date="2023-07" db="EMBL/GenBank/DDBJ databases">
        <title>draft genome sequence of fig (Ficus carica).</title>
        <authorList>
            <person name="Takahashi T."/>
            <person name="Nishimura K."/>
        </authorList>
    </citation>
    <scope>NUCLEOTIDE SEQUENCE</scope>
</reference>
<evidence type="ECO:0000313" key="1">
    <source>
        <dbReference type="EMBL" id="GMN54452.1"/>
    </source>
</evidence>
<dbReference type="AlphaFoldDB" id="A0AA88AJV5"/>
<gene>
    <name evidence="1" type="ORF">TIFTF001_023589</name>
</gene>